<dbReference type="PIRSF" id="PIRSF017184">
    <property type="entry name" value="Nnr"/>
    <property type="match status" value="1"/>
</dbReference>
<keyword evidence="7 17" id="KW-0067">ATP-binding</keyword>
<dbReference type="InterPro" id="IPR030677">
    <property type="entry name" value="Nnr"/>
</dbReference>
<evidence type="ECO:0000256" key="15">
    <source>
        <dbReference type="ARBA" id="ARBA00048238"/>
    </source>
</evidence>
<keyword evidence="5 18" id="KW-0479">Metal-binding</keyword>
<keyword evidence="6 17" id="KW-0547">Nucleotide-binding</keyword>
<dbReference type="Proteomes" id="UP000248606">
    <property type="component" value="Unassembled WGS sequence"/>
</dbReference>
<evidence type="ECO:0000256" key="7">
    <source>
        <dbReference type="ARBA" id="ARBA00022840"/>
    </source>
</evidence>
<evidence type="ECO:0000256" key="14">
    <source>
        <dbReference type="ARBA" id="ARBA00025153"/>
    </source>
</evidence>
<reference evidence="21 22" key="1">
    <citation type="submission" date="2017-08" db="EMBL/GenBank/DDBJ databases">
        <title>Infants hospitalized years apart are colonized by the same room-sourced microbial strains.</title>
        <authorList>
            <person name="Brooks B."/>
            <person name="Olm M.R."/>
            <person name="Firek B.A."/>
            <person name="Baker R."/>
            <person name="Thomas B.C."/>
            <person name="Morowitz M.J."/>
            <person name="Banfield J.F."/>
        </authorList>
    </citation>
    <scope>NUCLEOTIDE SEQUENCE [LARGE SCALE GENOMIC DNA]</scope>
    <source>
        <strain evidence="21">S2_006_000_R1_57</strain>
    </source>
</reference>
<comment type="cofactor">
    <cofactor evidence="17">
        <name>Mg(2+)</name>
        <dbReference type="ChEBI" id="CHEBI:18420"/>
    </cofactor>
</comment>
<keyword evidence="9 18" id="KW-0630">Potassium</keyword>
<dbReference type="InterPro" id="IPR036652">
    <property type="entry name" value="YjeF_N_dom_sf"/>
</dbReference>
<dbReference type="AlphaFoldDB" id="A0A2W5I9A4"/>
<feature type="binding site" evidence="17">
    <location>
        <position position="462"/>
    </location>
    <ligand>
        <name>(6S)-NADPHX</name>
        <dbReference type="ChEBI" id="CHEBI:64076"/>
    </ligand>
</feature>
<evidence type="ECO:0000256" key="3">
    <source>
        <dbReference type="ARBA" id="ARBA00006001"/>
    </source>
</evidence>
<evidence type="ECO:0000256" key="16">
    <source>
        <dbReference type="ARBA" id="ARBA00049209"/>
    </source>
</evidence>
<name>A0A2W5I9A4_9ACTN</name>
<keyword evidence="12 17" id="KW-0456">Lyase</keyword>
<dbReference type="EC" id="4.2.1.136" evidence="17"/>
<organism evidence="21 22">
    <name type="scientific">Lawsonella clevelandensis</name>
    <dbReference type="NCBI Taxonomy" id="1528099"/>
    <lineage>
        <taxon>Bacteria</taxon>
        <taxon>Bacillati</taxon>
        <taxon>Actinomycetota</taxon>
        <taxon>Actinomycetes</taxon>
        <taxon>Mycobacteriales</taxon>
        <taxon>Lawsonellaceae</taxon>
        <taxon>Lawsonella</taxon>
    </lineage>
</organism>
<feature type="domain" description="YjeF C-terminal" evidence="19">
    <location>
        <begin position="239"/>
        <end position="551"/>
    </location>
</feature>
<comment type="cofactor">
    <cofactor evidence="18">
        <name>K(+)</name>
        <dbReference type="ChEBI" id="CHEBI:29103"/>
    </cofactor>
    <text evidence="18">Binds 1 potassium ion per subunit.</text>
</comment>
<dbReference type="InterPro" id="IPR029056">
    <property type="entry name" value="Ribokinase-like"/>
</dbReference>
<evidence type="ECO:0000313" key="21">
    <source>
        <dbReference type="EMBL" id="PZP88300.1"/>
    </source>
</evidence>
<protein>
    <recommendedName>
        <fullName evidence="17">ADP-dependent (S)-NAD(P)H-hydrate dehydratase</fullName>
        <ecNumber evidence="17">4.2.1.136</ecNumber>
    </recommendedName>
    <alternativeName>
        <fullName evidence="17">ADP-dependent NAD(P)HX dehydratase</fullName>
    </alternativeName>
</protein>
<comment type="subunit">
    <text evidence="17">Homotetramer.</text>
</comment>
<dbReference type="Pfam" id="PF03853">
    <property type="entry name" value="YjeF_N"/>
    <property type="match status" value="1"/>
</dbReference>
<sequence>MDTSARERTVMHVYTADSIRAAEAPLLTSLPEGELMRRASYGLALHAVKEIRRIKGNVYGSHVVLIVGAGNNGGDTLWAGTYLRRKGAAVTAILLNPERTHKAGLTAFRAAYGNVISFSDTAVSGNVENADLVSAIKTADLALEGIVGIGGHGPLRESAAAIINALEEASVPIMSVDIPAGIDPDTGVRHHPHVHPMATVTFGALKPCRILAGPYCGRVSLVDIGLDLNAETPAMQVLSDEDVAAQWPIPGSTDNKYTTGVVGICAGSHKYPGAALLSVAGATHASSAMVRYAGSATDLVLFHQPDTICVTSPKHAGHVNAWAVGPGIGTDEKAYKRLRWILKQDVPVVVDADAITLISRFPELMDYRPEGAATLVTPHTGEFLRLCSAYSAASQYLLPQSTTDIEQMGCSAAVTACREAWKNQGINLSILLKGRATYIAGSEGIYAEDTGSSWAATPGSGDVLTGIVGALVAHGAVAGRSVEESAAMAVRVHSRAALLASLGASFGESAGKTWPADGARRFLSDTDTAGRGAPVTASEISQSISAAIRDVRNGTL</sequence>
<comment type="catalytic activity">
    <reaction evidence="1 18">
        <text>(6R)-NADHX = (6S)-NADHX</text>
        <dbReference type="Rhea" id="RHEA:32215"/>
        <dbReference type="ChEBI" id="CHEBI:64074"/>
        <dbReference type="ChEBI" id="CHEBI:64075"/>
        <dbReference type="EC" id="5.1.99.6"/>
    </reaction>
</comment>
<feature type="domain" description="YjeF N-terminal" evidence="20">
    <location>
        <begin position="19"/>
        <end position="232"/>
    </location>
</feature>
<evidence type="ECO:0000256" key="4">
    <source>
        <dbReference type="ARBA" id="ARBA00009524"/>
    </source>
</evidence>
<evidence type="ECO:0000256" key="8">
    <source>
        <dbReference type="ARBA" id="ARBA00022857"/>
    </source>
</evidence>
<comment type="function">
    <text evidence="14 18">Bifunctional enzyme that catalyzes the epimerization of the S- and R-forms of NAD(P)HX and the dehydration of the S-form of NAD(P)HX at the expense of ADP, which is converted to AMP. This allows the repair of both epimers of NAD(P)HX, a damaged form of NAD(P)H that is a result of enzymatic or heat-dependent hydration.</text>
</comment>
<comment type="similarity">
    <text evidence="17">Belongs to the NnrD/CARKD family.</text>
</comment>
<comment type="similarity">
    <text evidence="3 18">In the N-terminal section; belongs to the NnrE/AIBP family.</text>
</comment>
<evidence type="ECO:0000256" key="10">
    <source>
        <dbReference type="ARBA" id="ARBA00023027"/>
    </source>
</evidence>
<comment type="catalytic activity">
    <reaction evidence="2 18">
        <text>(6R)-NADPHX = (6S)-NADPHX</text>
        <dbReference type="Rhea" id="RHEA:32227"/>
        <dbReference type="ChEBI" id="CHEBI:64076"/>
        <dbReference type="ChEBI" id="CHEBI:64077"/>
        <dbReference type="EC" id="5.1.99.6"/>
    </reaction>
</comment>
<dbReference type="Gene3D" id="3.40.50.10260">
    <property type="entry name" value="YjeF N-terminal domain"/>
    <property type="match status" value="1"/>
</dbReference>
<dbReference type="PANTHER" id="PTHR12592">
    <property type="entry name" value="ATP-DEPENDENT (S)-NAD(P)H-HYDRATE DEHYDRATASE FAMILY MEMBER"/>
    <property type="match status" value="1"/>
</dbReference>
<evidence type="ECO:0000256" key="13">
    <source>
        <dbReference type="ARBA" id="ARBA00023268"/>
    </source>
</evidence>
<keyword evidence="8 17" id="KW-0521">NADP</keyword>
<evidence type="ECO:0000256" key="5">
    <source>
        <dbReference type="ARBA" id="ARBA00022723"/>
    </source>
</evidence>
<dbReference type="PROSITE" id="PS51383">
    <property type="entry name" value="YJEF_C_3"/>
    <property type="match status" value="1"/>
</dbReference>
<proteinExistence type="inferred from homology"/>
<gene>
    <name evidence="17" type="primary">nnrD</name>
    <name evidence="21" type="ORF">DI579_06845</name>
</gene>
<evidence type="ECO:0000256" key="2">
    <source>
        <dbReference type="ARBA" id="ARBA00000909"/>
    </source>
</evidence>
<dbReference type="GO" id="GO:0052856">
    <property type="term" value="F:NAD(P)HX epimerase activity"/>
    <property type="evidence" value="ECO:0007669"/>
    <property type="project" value="UniProtKB-EC"/>
</dbReference>
<dbReference type="SUPFAM" id="SSF53613">
    <property type="entry name" value="Ribokinase-like"/>
    <property type="match status" value="1"/>
</dbReference>
<dbReference type="GO" id="GO:0005524">
    <property type="term" value="F:ATP binding"/>
    <property type="evidence" value="ECO:0007669"/>
    <property type="project" value="UniProtKB-UniRule"/>
</dbReference>
<evidence type="ECO:0000259" key="20">
    <source>
        <dbReference type="PROSITE" id="PS51385"/>
    </source>
</evidence>
<evidence type="ECO:0000256" key="6">
    <source>
        <dbReference type="ARBA" id="ARBA00022741"/>
    </source>
</evidence>
<dbReference type="GO" id="GO:0046872">
    <property type="term" value="F:metal ion binding"/>
    <property type="evidence" value="ECO:0007669"/>
    <property type="project" value="UniProtKB-UniRule"/>
</dbReference>
<keyword evidence="13" id="KW-0511">Multifunctional enzyme</keyword>
<evidence type="ECO:0000256" key="17">
    <source>
        <dbReference type="HAMAP-Rule" id="MF_01965"/>
    </source>
</evidence>
<comment type="catalytic activity">
    <reaction evidence="15 17 18">
        <text>(6S)-NADHX + ADP = AMP + phosphate + NADH + H(+)</text>
        <dbReference type="Rhea" id="RHEA:32223"/>
        <dbReference type="ChEBI" id="CHEBI:15378"/>
        <dbReference type="ChEBI" id="CHEBI:43474"/>
        <dbReference type="ChEBI" id="CHEBI:57945"/>
        <dbReference type="ChEBI" id="CHEBI:64074"/>
        <dbReference type="ChEBI" id="CHEBI:456215"/>
        <dbReference type="ChEBI" id="CHEBI:456216"/>
        <dbReference type="EC" id="4.2.1.136"/>
    </reaction>
</comment>
<dbReference type="GO" id="GO:0110051">
    <property type="term" value="P:metabolite repair"/>
    <property type="evidence" value="ECO:0007669"/>
    <property type="project" value="TreeGrafter"/>
</dbReference>
<keyword evidence="10 17" id="KW-0520">NAD</keyword>
<evidence type="ECO:0000256" key="18">
    <source>
        <dbReference type="PIRNR" id="PIRNR017184"/>
    </source>
</evidence>
<dbReference type="RefSeq" id="WP_303678982.1">
    <property type="nucleotide sequence ID" value="NZ_QFOZ01000013.1"/>
</dbReference>
<comment type="catalytic activity">
    <reaction evidence="16 17 18">
        <text>(6S)-NADPHX + ADP = AMP + phosphate + NADPH + H(+)</text>
        <dbReference type="Rhea" id="RHEA:32235"/>
        <dbReference type="ChEBI" id="CHEBI:15378"/>
        <dbReference type="ChEBI" id="CHEBI:43474"/>
        <dbReference type="ChEBI" id="CHEBI:57783"/>
        <dbReference type="ChEBI" id="CHEBI:64076"/>
        <dbReference type="ChEBI" id="CHEBI:456215"/>
        <dbReference type="ChEBI" id="CHEBI:456216"/>
        <dbReference type="EC" id="4.2.1.136"/>
    </reaction>
</comment>
<comment type="caution">
    <text evidence="21">The sequence shown here is derived from an EMBL/GenBank/DDBJ whole genome shotgun (WGS) entry which is preliminary data.</text>
</comment>
<evidence type="ECO:0000256" key="12">
    <source>
        <dbReference type="ARBA" id="ARBA00023239"/>
    </source>
</evidence>
<comment type="similarity">
    <text evidence="4 18">In the C-terminal section; belongs to the NnrD/CARKD family.</text>
</comment>
<dbReference type="InterPro" id="IPR004443">
    <property type="entry name" value="YjeF_N_dom"/>
</dbReference>
<dbReference type="GO" id="GO:0046496">
    <property type="term" value="P:nicotinamide nucleotide metabolic process"/>
    <property type="evidence" value="ECO:0007669"/>
    <property type="project" value="UniProtKB-UniRule"/>
</dbReference>
<dbReference type="InterPro" id="IPR000631">
    <property type="entry name" value="CARKD"/>
</dbReference>
<feature type="binding site" evidence="17">
    <location>
        <position position="327"/>
    </location>
    <ligand>
        <name>(6S)-NADPHX</name>
        <dbReference type="ChEBI" id="CHEBI:64076"/>
    </ligand>
</feature>
<feature type="binding site" evidence="17">
    <location>
        <position position="461"/>
    </location>
    <ligand>
        <name>AMP</name>
        <dbReference type="ChEBI" id="CHEBI:456215"/>
    </ligand>
</feature>
<dbReference type="Gene3D" id="3.40.1190.20">
    <property type="match status" value="1"/>
</dbReference>
<evidence type="ECO:0000256" key="1">
    <source>
        <dbReference type="ARBA" id="ARBA00000013"/>
    </source>
</evidence>
<dbReference type="SUPFAM" id="SSF64153">
    <property type="entry name" value="YjeF N-terminal domain-like"/>
    <property type="match status" value="1"/>
</dbReference>
<evidence type="ECO:0000256" key="11">
    <source>
        <dbReference type="ARBA" id="ARBA00023235"/>
    </source>
</evidence>
<keyword evidence="11 18" id="KW-0413">Isomerase</keyword>
<comment type="function">
    <text evidence="17">Catalyzes the dehydration of the S-form of NAD(P)HX at the expense of ADP, which is converted to AMP. Together with NAD(P)HX epimerase, which catalyzes the epimerization of the S- and R-forms, the enzyme allows the repair of both epimers of NAD(P)HX, a damaged form of NAD(P)H that is a result of enzymatic or heat-dependent hydration.</text>
</comment>
<dbReference type="CDD" id="cd01171">
    <property type="entry name" value="YXKO-related"/>
    <property type="match status" value="1"/>
</dbReference>
<dbReference type="HAMAP" id="MF_01965">
    <property type="entry name" value="NADHX_dehydratase"/>
    <property type="match status" value="1"/>
</dbReference>
<dbReference type="EMBL" id="QFOZ01000013">
    <property type="protein sequence ID" value="PZP88300.1"/>
    <property type="molecule type" value="Genomic_DNA"/>
</dbReference>
<dbReference type="GO" id="GO:0052855">
    <property type="term" value="F:ADP-dependent NAD(P)H-hydrate dehydratase activity"/>
    <property type="evidence" value="ECO:0007669"/>
    <property type="project" value="UniProtKB-UniRule"/>
</dbReference>
<evidence type="ECO:0000259" key="19">
    <source>
        <dbReference type="PROSITE" id="PS51383"/>
    </source>
</evidence>
<feature type="binding site" evidence="17">
    <location>
        <begin position="433"/>
        <end position="437"/>
    </location>
    <ligand>
        <name>AMP</name>
        <dbReference type="ChEBI" id="CHEBI:456215"/>
    </ligand>
</feature>
<dbReference type="Pfam" id="PF01256">
    <property type="entry name" value="Carb_kinase"/>
    <property type="match status" value="1"/>
</dbReference>
<accession>A0A2W5I9A4</accession>
<dbReference type="PANTHER" id="PTHR12592:SF0">
    <property type="entry name" value="ATP-DEPENDENT (S)-NAD(P)H-HYDRATE DEHYDRATASE"/>
    <property type="match status" value="1"/>
</dbReference>
<dbReference type="PROSITE" id="PS51385">
    <property type="entry name" value="YJEF_N"/>
    <property type="match status" value="1"/>
</dbReference>
<evidence type="ECO:0000313" key="22">
    <source>
        <dbReference type="Proteomes" id="UP000248606"/>
    </source>
</evidence>
<feature type="binding site" evidence="17">
    <location>
        <position position="379"/>
    </location>
    <ligand>
        <name>(6S)-NADPHX</name>
        <dbReference type="ChEBI" id="CHEBI:64076"/>
    </ligand>
</feature>
<evidence type="ECO:0000256" key="9">
    <source>
        <dbReference type="ARBA" id="ARBA00022958"/>
    </source>
</evidence>
<feature type="binding site" evidence="17">
    <location>
        <position position="274"/>
    </location>
    <ligand>
        <name>(6S)-NADPHX</name>
        <dbReference type="ChEBI" id="CHEBI:64076"/>
    </ligand>
</feature>